<keyword evidence="1" id="KW-0175">Coiled coil</keyword>
<proteinExistence type="predicted"/>
<feature type="coiled-coil region" evidence="1">
    <location>
        <begin position="37"/>
        <end position="64"/>
    </location>
</feature>
<name>A0ABN9SJG2_9DINO</name>
<feature type="non-terminal residue" evidence="2">
    <location>
        <position position="1"/>
    </location>
</feature>
<dbReference type="EMBL" id="CAUYUJ010011492">
    <property type="protein sequence ID" value="CAK0831896.1"/>
    <property type="molecule type" value="Genomic_DNA"/>
</dbReference>
<feature type="coiled-coil region" evidence="1">
    <location>
        <begin position="101"/>
        <end position="128"/>
    </location>
</feature>
<keyword evidence="3" id="KW-1185">Reference proteome</keyword>
<sequence>ISVGEMHVVAASLPSHLRCYMSRAAHAEAEVQRRGQIDSVSSRVFDLERKLAVAEEERRDAIDKANATFLKQHNEAAQDRQNFAAAILQVNRNFEQVSSEMTRHESLARDMQKDMAEASSELQRHDRLFAALQQGFLVAEQTLQARSGGVPTQRTAVQRR</sequence>
<organism evidence="2 3">
    <name type="scientific">Prorocentrum cordatum</name>
    <dbReference type="NCBI Taxonomy" id="2364126"/>
    <lineage>
        <taxon>Eukaryota</taxon>
        <taxon>Sar</taxon>
        <taxon>Alveolata</taxon>
        <taxon>Dinophyceae</taxon>
        <taxon>Prorocentrales</taxon>
        <taxon>Prorocentraceae</taxon>
        <taxon>Prorocentrum</taxon>
    </lineage>
</organism>
<feature type="non-terminal residue" evidence="2">
    <location>
        <position position="160"/>
    </location>
</feature>
<evidence type="ECO:0000256" key="1">
    <source>
        <dbReference type="SAM" id="Coils"/>
    </source>
</evidence>
<protein>
    <submittedName>
        <fullName evidence="2">Uncharacterized protein</fullName>
    </submittedName>
</protein>
<comment type="caution">
    <text evidence="2">The sequence shown here is derived from an EMBL/GenBank/DDBJ whole genome shotgun (WGS) entry which is preliminary data.</text>
</comment>
<gene>
    <name evidence="2" type="ORF">PCOR1329_LOCUS30112</name>
</gene>
<reference evidence="2" key="1">
    <citation type="submission" date="2023-10" db="EMBL/GenBank/DDBJ databases">
        <authorList>
            <person name="Chen Y."/>
            <person name="Shah S."/>
            <person name="Dougan E. K."/>
            <person name="Thang M."/>
            <person name="Chan C."/>
        </authorList>
    </citation>
    <scope>NUCLEOTIDE SEQUENCE [LARGE SCALE GENOMIC DNA]</scope>
</reference>
<dbReference type="Proteomes" id="UP001189429">
    <property type="component" value="Unassembled WGS sequence"/>
</dbReference>
<evidence type="ECO:0000313" key="3">
    <source>
        <dbReference type="Proteomes" id="UP001189429"/>
    </source>
</evidence>
<evidence type="ECO:0000313" key="2">
    <source>
        <dbReference type="EMBL" id="CAK0831896.1"/>
    </source>
</evidence>
<accession>A0ABN9SJG2</accession>